<protein>
    <recommendedName>
        <fullName evidence="3">Nitrous oxide-stimulated promoter</fullName>
    </recommendedName>
</protein>
<dbReference type="PATRIC" id="fig|1235794.3.peg.2389"/>
<dbReference type="EMBL" id="ASSY01000010">
    <property type="protein sequence ID" value="EOS49951.1"/>
    <property type="molecule type" value="Genomic_DNA"/>
</dbReference>
<dbReference type="RefSeq" id="WP_016310587.1">
    <property type="nucleotide sequence ID" value="NZ_KE159646.1"/>
</dbReference>
<name>R9KUQ1_9ACTN</name>
<dbReference type="Proteomes" id="UP000014204">
    <property type="component" value="Unassembled WGS sequence"/>
</dbReference>
<dbReference type="AlphaFoldDB" id="R9KUQ1"/>
<organism evidence="1 2">
    <name type="scientific">Adlercreutzia caecimuris B7</name>
    <dbReference type="NCBI Taxonomy" id="1235794"/>
    <lineage>
        <taxon>Bacteria</taxon>
        <taxon>Bacillati</taxon>
        <taxon>Actinomycetota</taxon>
        <taxon>Coriobacteriia</taxon>
        <taxon>Eggerthellales</taxon>
        <taxon>Eggerthellaceae</taxon>
        <taxon>Adlercreutzia</taxon>
    </lineage>
</organism>
<sequence>MAKTPDTPTVARRREREKRTISQMVAIYCAGNHKGASRTETGFSGEAMCPDCKAIDDYCVLRTERCRSMDRKTNCEECGNHCYAPAERERIRAVMRYAGPRMLWHHPAAALRHLLKK</sequence>
<comment type="caution">
    <text evidence="1">The sequence shown here is derived from an EMBL/GenBank/DDBJ whole genome shotgun (WGS) entry which is preliminary data.</text>
</comment>
<keyword evidence="2" id="KW-1185">Reference proteome</keyword>
<dbReference type="eggNOG" id="ENOG5032ZJK">
    <property type="taxonomic scope" value="Bacteria"/>
</dbReference>
<reference evidence="1 2" key="1">
    <citation type="submission" date="2013-04" db="EMBL/GenBank/DDBJ databases">
        <title>The Genome Sequence of Enterorhabdus caecimuris B7.</title>
        <authorList>
            <consortium name="The Broad Institute Genomics Platform"/>
            <consortium name="The Broad Institute Genome Sequencing Center for Infectious Disease"/>
            <person name="Earl A."/>
            <person name="Xavier R."/>
            <person name="Elson C."/>
            <person name="Duck W."/>
            <person name="Walker B."/>
            <person name="Young S."/>
            <person name="Zeng Q."/>
            <person name="Gargeya S."/>
            <person name="Fitzgerald M."/>
            <person name="Haas B."/>
            <person name="Abouelleil A."/>
            <person name="Allen A.W."/>
            <person name="Alvarado L."/>
            <person name="Arachchi H.M."/>
            <person name="Berlin A.M."/>
            <person name="Chapman S.B."/>
            <person name="Gainer-Dewar J."/>
            <person name="Goldberg J."/>
            <person name="Griggs A."/>
            <person name="Gujja S."/>
            <person name="Hansen M."/>
            <person name="Howarth C."/>
            <person name="Imamovic A."/>
            <person name="Ireland A."/>
            <person name="Larimer J."/>
            <person name="McCowan C."/>
            <person name="Murphy C."/>
            <person name="Pearson M."/>
            <person name="Poon T.W."/>
            <person name="Priest M."/>
            <person name="Roberts A."/>
            <person name="Saif S."/>
            <person name="Shea T."/>
            <person name="Sisk P."/>
            <person name="Sykes S."/>
            <person name="Wortman J."/>
            <person name="Nusbaum C."/>
            <person name="Birren B."/>
        </authorList>
    </citation>
    <scope>NUCLEOTIDE SEQUENCE [LARGE SCALE GENOMIC DNA]</scope>
    <source>
        <strain evidence="1 2">B7</strain>
    </source>
</reference>
<proteinExistence type="predicted"/>
<dbReference type="Pfam" id="PF11756">
    <property type="entry name" value="YgbA_NO"/>
    <property type="match status" value="1"/>
</dbReference>
<dbReference type="GeneID" id="82191749"/>
<dbReference type="STRING" id="1235794.C811_02416"/>
<accession>R9KUQ1</accession>
<evidence type="ECO:0008006" key="3">
    <source>
        <dbReference type="Google" id="ProtNLM"/>
    </source>
</evidence>
<dbReference type="HOGENOM" id="CLU_138593_0_0_11"/>
<dbReference type="OrthoDB" id="5344095at2"/>
<dbReference type="InterPro" id="IPR020483">
    <property type="entry name" value="Uncharacterised_YgbA"/>
</dbReference>
<evidence type="ECO:0000313" key="1">
    <source>
        <dbReference type="EMBL" id="EOS49951.1"/>
    </source>
</evidence>
<dbReference type="NCBIfam" id="NF007714">
    <property type="entry name" value="PRK10410.1-2"/>
    <property type="match status" value="1"/>
</dbReference>
<gene>
    <name evidence="1" type="ORF">C811_02416</name>
</gene>
<evidence type="ECO:0000313" key="2">
    <source>
        <dbReference type="Proteomes" id="UP000014204"/>
    </source>
</evidence>